<name>M1E0E3_SOLTU</name>
<accession>M1E0E3</accession>
<dbReference type="SUPFAM" id="SSF48695">
    <property type="entry name" value="Multiheme cytochromes"/>
    <property type="match status" value="1"/>
</dbReference>
<dbReference type="InterPro" id="IPR036280">
    <property type="entry name" value="Multihaem_cyt_sf"/>
</dbReference>
<dbReference type="Gramene" id="PGSC0003DMT400097331">
    <property type="protein sequence ID" value="PGSC0003DMT400097331"/>
    <property type="gene ID" value="PGSC0003DMG400046902"/>
</dbReference>
<keyword evidence="2" id="KW-1185">Reference proteome</keyword>
<evidence type="ECO:0000313" key="2">
    <source>
        <dbReference type="Proteomes" id="UP000011115"/>
    </source>
</evidence>
<dbReference type="EnsemblPlants" id="PGSC0003DMT400097331">
    <property type="protein sequence ID" value="PGSC0003DMT400097331"/>
    <property type="gene ID" value="PGSC0003DMG400046902"/>
</dbReference>
<protein>
    <submittedName>
        <fullName evidence="1">Zinc knuckle family protein</fullName>
    </submittedName>
</protein>
<proteinExistence type="predicted"/>
<dbReference type="AlphaFoldDB" id="M1E0E3"/>
<reference evidence="2" key="1">
    <citation type="journal article" date="2011" name="Nature">
        <title>Genome sequence and analysis of the tuber crop potato.</title>
        <authorList>
            <consortium name="The Potato Genome Sequencing Consortium"/>
        </authorList>
    </citation>
    <scope>NUCLEOTIDE SEQUENCE [LARGE SCALE GENOMIC DNA]</scope>
    <source>
        <strain evidence="2">cv. DM1-3 516 R44</strain>
    </source>
</reference>
<dbReference type="Proteomes" id="UP000011115">
    <property type="component" value="Unassembled WGS sequence"/>
</dbReference>
<organism evidence="1 2">
    <name type="scientific">Solanum tuberosum</name>
    <name type="common">Potato</name>
    <dbReference type="NCBI Taxonomy" id="4113"/>
    <lineage>
        <taxon>Eukaryota</taxon>
        <taxon>Viridiplantae</taxon>
        <taxon>Streptophyta</taxon>
        <taxon>Embryophyta</taxon>
        <taxon>Tracheophyta</taxon>
        <taxon>Spermatophyta</taxon>
        <taxon>Magnoliopsida</taxon>
        <taxon>eudicotyledons</taxon>
        <taxon>Gunneridae</taxon>
        <taxon>Pentapetalae</taxon>
        <taxon>asterids</taxon>
        <taxon>lamiids</taxon>
        <taxon>Solanales</taxon>
        <taxon>Solanaceae</taxon>
        <taxon>Solanoideae</taxon>
        <taxon>Solaneae</taxon>
        <taxon>Solanum</taxon>
    </lineage>
</organism>
<dbReference type="InParanoid" id="M1E0E3"/>
<evidence type="ECO:0000313" key="1">
    <source>
        <dbReference type="EnsemblPlants" id="PGSC0003DMT400097331"/>
    </source>
</evidence>
<dbReference type="PaxDb" id="4113-PGSC0003DMT400097331"/>
<dbReference type="HOGENOM" id="CLU_1443368_0_0_1"/>
<dbReference type="eggNOG" id="ENOG502QWP8">
    <property type="taxonomic scope" value="Eukaryota"/>
</dbReference>
<reference evidence="1" key="2">
    <citation type="submission" date="2015-06" db="UniProtKB">
        <authorList>
            <consortium name="EnsemblPlants"/>
        </authorList>
    </citation>
    <scope>IDENTIFICATION</scope>
    <source>
        <strain evidence="1">DM1-3 516 R44</strain>
    </source>
</reference>
<sequence length="188" mass="21219">MKIIETDASNIGYGGILSGNFGHITPNCKLEKLKTLELDEEIHDKVYSFLYTSGSVSDYESDSGSEEEIDLPDLSYNNQHVNMNACNNCHGDICSCENDEFYKLQSQFEDLNLNTITFGNFGHITPNCSEEDIDLPDLFDNNPHVNTNACNKCHGDICSCENDEFYKLQSQFEDLNLNTITFDNVIEL</sequence>